<gene>
    <name evidence="1" type="ORF">AMECASPLE_034410</name>
</gene>
<accession>A0ABV0Z605</accession>
<name>A0ABV0Z605_9TELE</name>
<evidence type="ECO:0000313" key="1">
    <source>
        <dbReference type="EMBL" id="MEQ2301290.1"/>
    </source>
</evidence>
<keyword evidence="2" id="KW-1185">Reference proteome</keyword>
<evidence type="ECO:0000313" key="2">
    <source>
        <dbReference type="Proteomes" id="UP001469553"/>
    </source>
</evidence>
<reference evidence="1 2" key="1">
    <citation type="submission" date="2021-06" db="EMBL/GenBank/DDBJ databases">
        <authorList>
            <person name="Palmer J.M."/>
        </authorList>
    </citation>
    <scope>NUCLEOTIDE SEQUENCE [LARGE SCALE GENOMIC DNA]</scope>
    <source>
        <strain evidence="1 2">AS_MEX2019</strain>
        <tissue evidence="1">Muscle</tissue>
    </source>
</reference>
<proteinExistence type="predicted"/>
<organism evidence="1 2">
    <name type="scientific">Ameca splendens</name>
    <dbReference type="NCBI Taxonomy" id="208324"/>
    <lineage>
        <taxon>Eukaryota</taxon>
        <taxon>Metazoa</taxon>
        <taxon>Chordata</taxon>
        <taxon>Craniata</taxon>
        <taxon>Vertebrata</taxon>
        <taxon>Euteleostomi</taxon>
        <taxon>Actinopterygii</taxon>
        <taxon>Neopterygii</taxon>
        <taxon>Teleostei</taxon>
        <taxon>Neoteleostei</taxon>
        <taxon>Acanthomorphata</taxon>
        <taxon>Ovalentaria</taxon>
        <taxon>Atherinomorphae</taxon>
        <taxon>Cyprinodontiformes</taxon>
        <taxon>Goodeidae</taxon>
        <taxon>Ameca</taxon>
    </lineage>
</organism>
<dbReference type="Proteomes" id="UP001469553">
    <property type="component" value="Unassembled WGS sequence"/>
</dbReference>
<protein>
    <submittedName>
        <fullName evidence="1">Uncharacterized protein</fullName>
    </submittedName>
</protein>
<sequence>MFFDRHLLKHQKDKRKVTFLYFIQPSCYLFCLALSRSLNELQTYLAEENTVSFCGCSDFMSHTSTTYNSSFGSPSLNNNVHTEECWDCDLVAISLTEILIERFDF</sequence>
<dbReference type="EMBL" id="JAHRIP010051888">
    <property type="protein sequence ID" value="MEQ2301290.1"/>
    <property type="molecule type" value="Genomic_DNA"/>
</dbReference>
<comment type="caution">
    <text evidence="1">The sequence shown here is derived from an EMBL/GenBank/DDBJ whole genome shotgun (WGS) entry which is preliminary data.</text>
</comment>